<evidence type="ECO:0000313" key="5">
    <source>
        <dbReference type="Proteomes" id="UP001208794"/>
    </source>
</evidence>
<keyword evidence="5" id="KW-1185">Reference proteome</keyword>
<dbReference type="InterPro" id="IPR011936">
    <property type="entry name" value="Myxo_disulph_rpt"/>
</dbReference>
<organism evidence="4 5">
    <name type="scientific">Leptospira paudalimensis</name>
    <dbReference type="NCBI Taxonomy" id="2950024"/>
    <lineage>
        <taxon>Bacteria</taxon>
        <taxon>Pseudomonadati</taxon>
        <taxon>Spirochaetota</taxon>
        <taxon>Spirochaetia</taxon>
        <taxon>Leptospirales</taxon>
        <taxon>Leptospiraceae</taxon>
        <taxon>Leptospira</taxon>
    </lineage>
</organism>
<evidence type="ECO:0000256" key="2">
    <source>
        <dbReference type="ARBA" id="ARBA00022737"/>
    </source>
</evidence>
<keyword evidence="1" id="KW-0732">Signal</keyword>
<protein>
    <submittedName>
        <fullName evidence="4">DUF4215 domain-containing protein</fullName>
    </submittedName>
</protein>
<dbReference type="Pfam" id="PF13948">
    <property type="entry name" value="DUF4215"/>
    <property type="match status" value="1"/>
</dbReference>
<dbReference type="EMBL" id="JAMQPR010000001">
    <property type="protein sequence ID" value="MCW7504704.1"/>
    <property type="molecule type" value="Genomic_DNA"/>
</dbReference>
<evidence type="ECO:0000256" key="1">
    <source>
        <dbReference type="ARBA" id="ARBA00022729"/>
    </source>
</evidence>
<evidence type="ECO:0000256" key="3">
    <source>
        <dbReference type="ARBA" id="ARBA00023157"/>
    </source>
</evidence>
<dbReference type="Proteomes" id="UP001208794">
    <property type="component" value="Unassembled WGS sequence"/>
</dbReference>
<comment type="caution">
    <text evidence="4">The sequence shown here is derived from an EMBL/GenBank/DDBJ whole genome shotgun (WGS) entry which is preliminary data.</text>
</comment>
<sequence>MSIQVKDSVCGNGVIEGNEVCDDFNTTNGDGCNNTCSGS</sequence>
<name>A0ABT3M8J5_9LEPT</name>
<keyword evidence="2" id="KW-0677">Repeat</keyword>
<dbReference type="RefSeq" id="WP_265359389.1">
    <property type="nucleotide sequence ID" value="NZ_JAMQPR010000001.1"/>
</dbReference>
<reference evidence="4 5" key="1">
    <citation type="submission" date="2022-06" db="EMBL/GenBank/DDBJ databases">
        <title>Leptospira isolates from biofilms formed at urban environments.</title>
        <authorList>
            <person name="Ribeiro P.S."/>
            <person name="Sousa T."/>
            <person name="Carvalho N."/>
            <person name="Aburjaile F."/>
            <person name="Neves F."/>
            <person name="Oliveira D."/>
            <person name="Blanco L."/>
            <person name="Lima J."/>
            <person name="Costa F."/>
            <person name="Brenig B."/>
            <person name="Soares S."/>
            <person name="Ramos R."/>
            <person name="Goes-Neto A."/>
            <person name="Matiuzzi M."/>
            <person name="Azevedo V."/>
            <person name="Ristow P."/>
        </authorList>
    </citation>
    <scope>NUCLEOTIDE SEQUENCE [LARGE SCALE GENOMIC DNA]</scope>
    <source>
        <strain evidence="4 5">VSF14</strain>
    </source>
</reference>
<dbReference type="NCBIfam" id="TIGR02232">
    <property type="entry name" value="myxo_disulf_rpt"/>
    <property type="match status" value="1"/>
</dbReference>
<gene>
    <name evidence="4" type="ORF">ND855_11265</name>
</gene>
<proteinExistence type="predicted"/>
<accession>A0ABT3M8J5</accession>
<keyword evidence="3" id="KW-1015">Disulfide bond</keyword>
<evidence type="ECO:0000313" key="4">
    <source>
        <dbReference type="EMBL" id="MCW7504704.1"/>
    </source>
</evidence>